<dbReference type="InterPro" id="IPR005586">
    <property type="entry name" value="ABC_trans_aux"/>
</dbReference>
<name>A0ABQ0CC30_9PROT</name>
<reference evidence="2 3" key="2">
    <citation type="submission" date="2024-09" db="EMBL/GenBank/DDBJ databases">
        <title>Draft genome sequence of Candidatus Magnetaquicoccaceae bacterium FCR-1.</title>
        <authorList>
            <person name="Shimoshige H."/>
            <person name="Shimamura S."/>
            <person name="Taoka A."/>
            <person name="Kobayashi H."/>
            <person name="Maekawa T."/>
        </authorList>
    </citation>
    <scope>NUCLEOTIDE SEQUENCE [LARGE SCALE GENOMIC DNA]</scope>
    <source>
        <strain evidence="2 3">FCR-1</strain>
    </source>
</reference>
<comment type="caution">
    <text evidence="2">The sequence shown here is derived from an EMBL/GenBank/DDBJ whole genome shotgun (WGS) entry which is preliminary data.</text>
</comment>
<dbReference type="Gene3D" id="3.40.50.10610">
    <property type="entry name" value="ABC-type transport auxiliary lipoprotein component"/>
    <property type="match status" value="1"/>
</dbReference>
<accession>A0ABQ0CC30</accession>
<dbReference type="EMBL" id="BAAFGK010000005">
    <property type="protein sequence ID" value="GAB0058447.1"/>
    <property type="molecule type" value="Genomic_DNA"/>
</dbReference>
<gene>
    <name evidence="2" type="ORF">SIID45300_02796</name>
</gene>
<evidence type="ECO:0000313" key="3">
    <source>
        <dbReference type="Proteomes" id="UP001628193"/>
    </source>
</evidence>
<dbReference type="SUPFAM" id="SSF159594">
    <property type="entry name" value="XCC0632-like"/>
    <property type="match status" value="1"/>
</dbReference>
<protein>
    <recommendedName>
        <fullName evidence="1">ABC-type transport auxiliary lipoprotein component domain-containing protein</fullName>
    </recommendedName>
</protein>
<proteinExistence type="predicted"/>
<dbReference type="PROSITE" id="PS51257">
    <property type="entry name" value="PROKAR_LIPOPROTEIN"/>
    <property type="match status" value="1"/>
</dbReference>
<dbReference type="Pfam" id="PF03886">
    <property type="entry name" value="ABC_trans_aux"/>
    <property type="match status" value="1"/>
</dbReference>
<organism evidence="2 3">
    <name type="scientific">Candidatus Magnetaquiglobus chichijimensis</name>
    <dbReference type="NCBI Taxonomy" id="3141448"/>
    <lineage>
        <taxon>Bacteria</taxon>
        <taxon>Pseudomonadati</taxon>
        <taxon>Pseudomonadota</taxon>
        <taxon>Magnetococcia</taxon>
        <taxon>Magnetococcales</taxon>
        <taxon>Candidatus Magnetaquicoccaceae</taxon>
        <taxon>Candidatus Magnetaquiglobus</taxon>
    </lineage>
</organism>
<feature type="domain" description="ABC-type transport auxiliary lipoprotein component" evidence="1">
    <location>
        <begin position="51"/>
        <end position="195"/>
    </location>
</feature>
<dbReference type="RefSeq" id="WP_420906169.1">
    <property type="nucleotide sequence ID" value="NZ_BAAFGK010000005.1"/>
</dbReference>
<evidence type="ECO:0000259" key="1">
    <source>
        <dbReference type="Pfam" id="PF03886"/>
    </source>
</evidence>
<reference evidence="2 3" key="1">
    <citation type="submission" date="2024-05" db="EMBL/GenBank/DDBJ databases">
        <authorList>
            <consortium name="Candidatus Magnetaquicoccaceae bacterium FCR-1 genome sequencing consortium"/>
            <person name="Shimoshige H."/>
            <person name="Shimamura S."/>
            <person name="Taoka A."/>
            <person name="Kobayashi H."/>
            <person name="Maekawa T."/>
        </authorList>
    </citation>
    <scope>NUCLEOTIDE SEQUENCE [LARGE SCALE GENOMIC DNA]</scope>
    <source>
        <strain evidence="2 3">FCR-1</strain>
    </source>
</reference>
<evidence type="ECO:0000313" key="2">
    <source>
        <dbReference type="EMBL" id="GAB0058447.1"/>
    </source>
</evidence>
<sequence length="211" mass="23226">MKRGLLVTGSVLVVVLGILAGCAGSGSPPTRFFLLTAQIGQEEGRVGMDRKAGLVVELEPVELPQYLNRPEMVTRAGGNRLQLERMNQWGGDLKEDIGRVTMENLGRLLNSERVTLLPGRSEGEPDFRVVTSIHRFEPDETGEVVLEARWILFDGRGGQLETRHVRIVKRAERADDQDALVKAMSQALAEWAREMGGVIQARGKGGSKGRR</sequence>
<keyword evidence="3" id="KW-1185">Reference proteome</keyword>
<dbReference type="Proteomes" id="UP001628193">
    <property type="component" value="Unassembled WGS sequence"/>
</dbReference>